<dbReference type="EMBL" id="ML979132">
    <property type="protein sequence ID" value="KAF1921730.1"/>
    <property type="molecule type" value="Genomic_DNA"/>
</dbReference>
<proteinExistence type="predicted"/>
<protein>
    <submittedName>
        <fullName evidence="1">Uncharacterized protein</fullName>
    </submittedName>
</protein>
<keyword evidence="2" id="KW-1185">Reference proteome</keyword>
<dbReference type="Proteomes" id="UP000800096">
    <property type="component" value="Unassembled WGS sequence"/>
</dbReference>
<dbReference type="AlphaFoldDB" id="A0A6A5R3I2"/>
<sequence>MLVVMGTVADGHGKLGIPITHSGVTVGRHADWGTARNAQLANTDDLPLLGSTWLDWMMDLDGRSREVRVERGRSLLVHLVRCPPIPVLTGCSASAAEGPIAVYRQYIRGVLRTARHPPPELTLRSSYILVDDVVVRSIPNQRARHYLRRAKCQASSYRCLPLDSRLMRPGKCSARCGCGVASW</sequence>
<evidence type="ECO:0000313" key="2">
    <source>
        <dbReference type="Proteomes" id="UP000800096"/>
    </source>
</evidence>
<reference evidence="1" key="1">
    <citation type="journal article" date="2020" name="Stud. Mycol.">
        <title>101 Dothideomycetes genomes: a test case for predicting lifestyles and emergence of pathogens.</title>
        <authorList>
            <person name="Haridas S."/>
            <person name="Albert R."/>
            <person name="Binder M."/>
            <person name="Bloem J."/>
            <person name="Labutti K."/>
            <person name="Salamov A."/>
            <person name="Andreopoulos B."/>
            <person name="Baker S."/>
            <person name="Barry K."/>
            <person name="Bills G."/>
            <person name="Bluhm B."/>
            <person name="Cannon C."/>
            <person name="Castanera R."/>
            <person name="Culley D."/>
            <person name="Daum C."/>
            <person name="Ezra D."/>
            <person name="Gonzalez J."/>
            <person name="Henrissat B."/>
            <person name="Kuo A."/>
            <person name="Liang C."/>
            <person name="Lipzen A."/>
            <person name="Lutzoni F."/>
            <person name="Magnuson J."/>
            <person name="Mondo S."/>
            <person name="Nolan M."/>
            <person name="Ohm R."/>
            <person name="Pangilinan J."/>
            <person name="Park H.-J."/>
            <person name="Ramirez L."/>
            <person name="Alfaro M."/>
            <person name="Sun H."/>
            <person name="Tritt A."/>
            <person name="Yoshinaga Y."/>
            <person name="Zwiers L.-H."/>
            <person name="Turgeon B."/>
            <person name="Goodwin S."/>
            <person name="Spatafora J."/>
            <person name="Crous P."/>
            <person name="Grigoriev I."/>
        </authorList>
    </citation>
    <scope>NUCLEOTIDE SEQUENCE</scope>
    <source>
        <strain evidence="1">HMLAC05119</strain>
    </source>
</reference>
<name>A0A6A5R3I2_AMPQU</name>
<accession>A0A6A5R3I2</accession>
<evidence type="ECO:0000313" key="1">
    <source>
        <dbReference type="EMBL" id="KAF1921730.1"/>
    </source>
</evidence>
<organism evidence="1 2">
    <name type="scientific">Ampelomyces quisqualis</name>
    <name type="common">Powdery mildew agent</name>
    <dbReference type="NCBI Taxonomy" id="50730"/>
    <lineage>
        <taxon>Eukaryota</taxon>
        <taxon>Fungi</taxon>
        <taxon>Dikarya</taxon>
        <taxon>Ascomycota</taxon>
        <taxon>Pezizomycotina</taxon>
        <taxon>Dothideomycetes</taxon>
        <taxon>Pleosporomycetidae</taxon>
        <taxon>Pleosporales</taxon>
        <taxon>Pleosporineae</taxon>
        <taxon>Phaeosphaeriaceae</taxon>
        <taxon>Ampelomyces</taxon>
    </lineage>
</organism>
<gene>
    <name evidence="1" type="ORF">BDU57DRAFT_60066</name>
</gene>